<feature type="transmembrane region" description="Helical" evidence="1">
    <location>
        <begin position="21"/>
        <end position="37"/>
    </location>
</feature>
<proteinExistence type="predicted"/>
<reference evidence="2" key="2">
    <citation type="submission" date="2023-05" db="EMBL/GenBank/DDBJ databases">
        <authorList>
            <person name="Schelkunov M.I."/>
        </authorList>
    </citation>
    <scope>NUCLEOTIDE SEQUENCE</scope>
    <source>
        <strain evidence="2">Hsosn_3</strain>
        <tissue evidence="2">Leaf</tissue>
    </source>
</reference>
<feature type="transmembrane region" description="Helical" evidence="1">
    <location>
        <begin position="57"/>
        <end position="75"/>
    </location>
</feature>
<keyword evidence="3" id="KW-1185">Reference proteome</keyword>
<evidence type="ECO:0000313" key="3">
    <source>
        <dbReference type="Proteomes" id="UP001237642"/>
    </source>
</evidence>
<keyword evidence="1" id="KW-1133">Transmembrane helix</keyword>
<evidence type="ECO:0000256" key="1">
    <source>
        <dbReference type="SAM" id="Phobius"/>
    </source>
</evidence>
<reference evidence="2" key="1">
    <citation type="submission" date="2023-02" db="EMBL/GenBank/DDBJ databases">
        <title>Genome of toxic invasive species Heracleum sosnowskyi carries increased number of genes despite the absence of recent whole-genome duplications.</title>
        <authorList>
            <person name="Schelkunov M."/>
            <person name="Shtratnikova V."/>
            <person name="Makarenko M."/>
            <person name="Klepikova A."/>
            <person name="Omelchenko D."/>
            <person name="Novikova G."/>
            <person name="Obukhova E."/>
            <person name="Bogdanov V."/>
            <person name="Penin A."/>
            <person name="Logacheva M."/>
        </authorList>
    </citation>
    <scope>NUCLEOTIDE SEQUENCE</scope>
    <source>
        <strain evidence="2">Hsosn_3</strain>
        <tissue evidence="2">Leaf</tissue>
    </source>
</reference>
<keyword evidence="1" id="KW-0812">Transmembrane</keyword>
<accession>A0AAD8HE61</accession>
<sequence>MVAFGKKLKERQIPEWQREEKQILLAIFYTLSAYPVMPSKHYLIYSYYIIKLSNVPFVNFSGGMVTHLVHFSYYINYKLMKKKVKHYAHQIEIGALDRRHVLKDFSRMLDNQVFRCFELQFLKTHHSWLFGLSNIVPMIVIVV</sequence>
<dbReference type="EMBL" id="JAUIZM010000009">
    <property type="protein sequence ID" value="KAK1364901.1"/>
    <property type="molecule type" value="Genomic_DNA"/>
</dbReference>
<keyword evidence="1" id="KW-0472">Membrane</keyword>
<dbReference type="Proteomes" id="UP001237642">
    <property type="component" value="Unassembled WGS sequence"/>
</dbReference>
<name>A0AAD8HE61_9APIA</name>
<protein>
    <submittedName>
        <fullName evidence="2">Uncharacterized protein</fullName>
    </submittedName>
</protein>
<gene>
    <name evidence="2" type="ORF">POM88_040462</name>
</gene>
<organism evidence="2 3">
    <name type="scientific">Heracleum sosnowskyi</name>
    <dbReference type="NCBI Taxonomy" id="360622"/>
    <lineage>
        <taxon>Eukaryota</taxon>
        <taxon>Viridiplantae</taxon>
        <taxon>Streptophyta</taxon>
        <taxon>Embryophyta</taxon>
        <taxon>Tracheophyta</taxon>
        <taxon>Spermatophyta</taxon>
        <taxon>Magnoliopsida</taxon>
        <taxon>eudicotyledons</taxon>
        <taxon>Gunneridae</taxon>
        <taxon>Pentapetalae</taxon>
        <taxon>asterids</taxon>
        <taxon>campanulids</taxon>
        <taxon>Apiales</taxon>
        <taxon>Apiaceae</taxon>
        <taxon>Apioideae</taxon>
        <taxon>apioid superclade</taxon>
        <taxon>Tordylieae</taxon>
        <taxon>Tordyliinae</taxon>
        <taxon>Heracleum</taxon>
    </lineage>
</organism>
<evidence type="ECO:0000313" key="2">
    <source>
        <dbReference type="EMBL" id="KAK1364901.1"/>
    </source>
</evidence>
<comment type="caution">
    <text evidence="2">The sequence shown here is derived from an EMBL/GenBank/DDBJ whole genome shotgun (WGS) entry which is preliminary data.</text>
</comment>
<dbReference type="AlphaFoldDB" id="A0AAD8HE61"/>